<organism evidence="2 3">
    <name type="scientific">Siphonobacter aquaeclarae</name>
    <dbReference type="NCBI Taxonomy" id="563176"/>
    <lineage>
        <taxon>Bacteria</taxon>
        <taxon>Pseudomonadati</taxon>
        <taxon>Bacteroidota</taxon>
        <taxon>Cytophagia</taxon>
        <taxon>Cytophagales</taxon>
        <taxon>Cytophagaceae</taxon>
        <taxon>Siphonobacter</taxon>
    </lineage>
</organism>
<dbReference type="Pfam" id="PF11276">
    <property type="entry name" value="DUF3078"/>
    <property type="match status" value="1"/>
</dbReference>
<accession>A0A1G9W831</accession>
<dbReference type="EMBL" id="FNGS01000009">
    <property type="protein sequence ID" value="SDM80386.1"/>
    <property type="molecule type" value="Genomic_DNA"/>
</dbReference>
<dbReference type="RefSeq" id="WP_093207710.1">
    <property type="nucleotide sequence ID" value="NZ_FNGS01000009.1"/>
</dbReference>
<proteinExistence type="predicted"/>
<evidence type="ECO:0008006" key="4">
    <source>
        <dbReference type="Google" id="ProtNLM"/>
    </source>
</evidence>
<dbReference type="STRING" id="563176.SAMN04488090_4275"/>
<gene>
    <name evidence="2" type="ORF">SAMN04488090_4275</name>
</gene>
<dbReference type="InterPro" id="IPR021428">
    <property type="entry name" value="DUF3078"/>
</dbReference>
<dbReference type="AlphaFoldDB" id="A0A1G9W831"/>
<feature type="chain" id="PRO_5011540981" description="DUF3078 domain-containing protein" evidence="1">
    <location>
        <begin position="22"/>
        <end position="311"/>
    </location>
</feature>
<dbReference type="OrthoDB" id="1495718at2"/>
<sequence>MFIRKSILSLVAASLATIAVAQEMPKDTTYWKKKKEFGLNFNQGSFSNSWQGGGVNNYGFGSFFNAKAEYLKDRDNWTNDFQSQFGFQKIKGQDFRKSIDRIFFDSKYGRRLGKGPDGKWFFVANFNFLSQFANGFDYNYTYKDGTSPRMAGFLAPMFLTEAVGVEWKPTKFFNLNFMPGAVRHTILADKNMYQDIDQKNLTQVEAGKDPFDFKNYGVTRGKAVRTEVALMQLVANFDKDIAKNVNLKFRYQAFASFSDLAAIDNRLDAKLTAKINRYLNFSFDLIALYDQDQVNKIQFAQAMGLGFLYTF</sequence>
<evidence type="ECO:0000313" key="3">
    <source>
        <dbReference type="Proteomes" id="UP000198901"/>
    </source>
</evidence>
<reference evidence="2 3" key="1">
    <citation type="submission" date="2016-10" db="EMBL/GenBank/DDBJ databases">
        <authorList>
            <person name="de Groot N.N."/>
        </authorList>
    </citation>
    <scope>NUCLEOTIDE SEQUENCE [LARGE SCALE GENOMIC DNA]</scope>
    <source>
        <strain evidence="2 3">DSM 21668</strain>
    </source>
</reference>
<keyword evidence="1" id="KW-0732">Signal</keyword>
<name>A0A1G9W831_9BACT</name>
<evidence type="ECO:0000256" key="1">
    <source>
        <dbReference type="SAM" id="SignalP"/>
    </source>
</evidence>
<keyword evidence="3" id="KW-1185">Reference proteome</keyword>
<dbReference type="Proteomes" id="UP000198901">
    <property type="component" value="Unassembled WGS sequence"/>
</dbReference>
<evidence type="ECO:0000313" key="2">
    <source>
        <dbReference type="EMBL" id="SDM80386.1"/>
    </source>
</evidence>
<protein>
    <recommendedName>
        <fullName evidence="4">DUF3078 domain-containing protein</fullName>
    </recommendedName>
</protein>
<feature type="signal peptide" evidence="1">
    <location>
        <begin position="1"/>
        <end position="21"/>
    </location>
</feature>